<comment type="caution">
    <text evidence="1">The sequence shown here is derived from an EMBL/GenBank/DDBJ whole genome shotgun (WGS) entry which is preliminary data.</text>
</comment>
<evidence type="ECO:0000313" key="1">
    <source>
        <dbReference type="EMBL" id="TNN69109.1"/>
    </source>
</evidence>
<protein>
    <submittedName>
        <fullName evidence="1">Uncharacterized protein</fullName>
    </submittedName>
</protein>
<dbReference type="AlphaFoldDB" id="A0A4Z2HTH3"/>
<sequence length="132" mass="14420">MVLQRPVQHTLPAHTRQLETRGQADAAAATAVAAVAALRSTRVDARVHDGVEYSQEQQQAFGFLDVTAGTVEAVQEQNHQARSPADHKGPFKKNHSVAGVTFAAPCFTFHSKVTMTTITRNTTRLDTDQKIR</sequence>
<accession>A0A4Z2HTH3</accession>
<organism evidence="1 2">
    <name type="scientific">Liparis tanakae</name>
    <name type="common">Tanaka's snailfish</name>
    <dbReference type="NCBI Taxonomy" id="230148"/>
    <lineage>
        <taxon>Eukaryota</taxon>
        <taxon>Metazoa</taxon>
        <taxon>Chordata</taxon>
        <taxon>Craniata</taxon>
        <taxon>Vertebrata</taxon>
        <taxon>Euteleostomi</taxon>
        <taxon>Actinopterygii</taxon>
        <taxon>Neopterygii</taxon>
        <taxon>Teleostei</taxon>
        <taxon>Neoteleostei</taxon>
        <taxon>Acanthomorphata</taxon>
        <taxon>Eupercaria</taxon>
        <taxon>Perciformes</taxon>
        <taxon>Cottioidei</taxon>
        <taxon>Cottales</taxon>
        <taxon>Liparidae</taxon>
        <taxon>Liparis</taxon>
    </lineage>
</organism>
<gene>
    <name evidence="1" type="ORF">EYF80_020692</name>
</gene>
<proteinExistence type="predicted"/>
<name>A0A4Z2HTH3_9TELE</name>
<dbReference type="Proteomes" id="UP000314294">
    <property type="component" value="Unassembled WGS sequence"/>
</dbReference>
<dbReference type="EMBL" id="SRLO01000180">
    <property type="protein sequence ID" value="TNN69109.1"/>
    <property type="molecule type" value="Genomic_DNA"/>
</dbReference>
<evidence type="ECO:0000313" key="2">
    <source>
        <dbReference type="Proteomes" id="UP000314294"/>
    </source>
</evidence>
<reference evidence="1 2" key="1">
    <citation type="submission" date="2019-03" db="EMBL/GenBank/DDBJ databases">
        <title>First draft genome of Liparis tanakae, snailfish: a comprehensive survey of snailfish specific genes.</title>
        <authorList>
            <person name="Kim W."/>
            <person name="Song I."/>
            <person name="Jeong J.-H."/>
            <person name="Kim D."/>
            <person name="Kim S."/>
            <person name="Ryu S."/>
            <person name="Song J.Y."/>
            <person name="Lee S.K."/>
        </authorList>
    </citation>
    <scope>NUCLEOTIDE SEQUENCE [LARGE SCALE GENOMIC DNA]</scope>
    <source>
        <tissue evidence="1">Muscle</tissue>
    </source>
</reference>
<keyword evidence="2" id="KW-1185">Reference proteome</keyword>